<evidence type="ECO:0000313" key="2">
    <source>
        <dbReference type="Proteomes" id="UP000799777"/>
    </source>
</evidence>
<reference evidence="1" key="1">
    <citation type="journal article" date="2020" name="Stud. Mycol.">
        <title>101 Dothideomycetes genomes: a test case for predicting lifestyles and emergence of pathogens.</title>
        <authorList>
            <person name="Haridas S."/>
            <person name="Albert R."/>
            <person name="Binder M."/>
            <person name="Bloem J."/>
            <person name="Labutti K."/>
            <person name="Salamov A."/>
            <person name="Andreopoulos B."/>
            <person name="Baker S."/>
            <person name="Barry K."/>
            <person name="Bills G."/>
            <person name="Bluhm B."/>
            <person name="Cannon C."/>
            <person name="Castanera R."/>
            <person name="Culley D."/>
            <person name="Daum C."/>
            <person name="Ezra D."/>
            <person name="Gonzalez J."/>
            <person name="Henrissat B."/>
            <person name="Kuo A."/>
            <person name="Liang C."/>
            <person name="Lipzen A."/>
            <person name="Lutzoni F."/>
            <person name="Magnuson J."/>
            <person name="Mondo S."/>
            <person name="Nolan M."/>
            <person name="Ohm R."/>
            <person name="Pangilinan J."/>
            <person name="Park H.-J."/>
            <person name="Ramirez L."/>
            <person name="Alfaro M."/>
            <person name="Sun H."/>
            <person name="Tritt A."/>
            <person name="Yoshinaga Y."/>
            <person name="Zwiers L.-H."/>
            <person name="Turgeon B."/>
            <person name="Goodwin S."/>
            <person name="Spatafora J."/>
            <person name="Crous P."/>
            <person name="Grigoriev I."/>
        </authorList>
    </citation>
    <scope>NUCLEOTIDE SEQUENCE</scope>
    <source>
        <strain evidence="1">CBS 110217</strain>
    </source>
</reference>
<keyword evidence="2" id="KW-1185">Reference proteome</keyword>
<gene>
    <name evidence="1" type="ORF">EK21DRAFT_112720</name>
</gene>
<protein>
    <submittedName>
        <fullName evidence="1">Uncharacterized protein</fullName>
    </submittedName>
</protein>
<dbReference type="OrthoDB" id="4772757at2759"/>
<proteinExistence type="predicted"/>
<comment type="caution">
    <text evidence="1">The sequence shown here is derived from an EMBL/GenBank/DDBJ whole genome shotgun (WGS) entry which is preliminary data.</text>
</comment>
<dbReference type="AlphaFoldDB" id="A0A9P4H7R6"/>
<evidence type="ECO:0000313" key="1">
    <source>
        <dbReference type="EMBL" id="KAF2029678.1"/>
    </source>
</evidence>
<accession>A0A9P4H7R6</accession>
<sequence>MKWLHAHRAEVPGMIANFMKGVWGGMKKAPRAFWNGLKKIPKFLTNTIMFIGRCLMFCSEIAWKLIKRLPNATNIALRWVWTGIKKTGLAIAKVFKQLISLSHTILTAIGGFFQRITPRDVALALVRCLHAIFVDVPKTIWKWLYSFGEASLKVFKAMFSWMGWLLWELIKCIMEAVVYVPKKIGEILVACGSTVKNGGREVLVWIDPKRV</sequence>
<dbReference type="EMBL" id="ML978198">
    <property type="protein sequence ID" value="KAF2029678.1"/>
    <property type="molecule type" value="Genomic_DNA"/>
</dbReference>
<name>A0A9P4H7R6_9PLEO</name>
<dbReference type="Proteomes" id="UP000799777">
    <property type="component" value="Unassembled WGS sequence"/>
</dbReference>
<organism evidence="1 2">
    <name type="scientific">Setomelanomma holmii</name>
    <dbReference type="NCBI Taxonomy" id="210430"/>
    <lineage>
        <taxon>Eukaryota</taxon>
        <taxon>Fungi</taxon>
        <taxon>Dikarya</taxon>
        <taxon>Ascomycota</taxon>
        <taxon>Pezizomycotina</taxon>
        <taxon>Dothideomycetes</taxon>
        <taxon>Pleosporomycetidae</taxon>
        <taxon>Pleosporales</taxon>
        <taxon>Pleosporineae</taxon>
        <taxon>Phaeosphaeriaceae</taxon>
        <taxon>Setomelanomma</taxon>
    </lineage>
</organism>